<accession>A0A3M7Q7L3</accession>
<evidence type="ECO:0000313" key="2">
    <source>
        <dbReference type="Proteomes" id="UP000276133"/>
    </source>
</evidence>
<organism evidence="1 2">
    <name type="scientific">Brachionus plicatilis</name>
    <name type="common">Marine rotifer</name>
    <name type="synonym">Brachionus muelleri</name>
    <dbReference type="NCBI Taxonomy" id="10195"/>
    <lineage>
        <taxon>Eukaryota</taxon>
        <taxon>Metazoa</taxon>
        <taxon>Spiralia</taxon>
        <taxon>Gnathifera</taxon>
        <taxon>Rotifera</taxon>
        <taxon>Eurotatoria</taxon>
        <taxon>Monogononta</taxon>
        <taxon>Pseudotrocha</taxon>
        <taxon>Ploima</taxon>
        <taxon>Brachionidae</taxon>
        <taxon>Brachionus</taxon>
    </lineage>
</organism>
<dbReference type="AlphaFoldDB" id="A0A3M7Q7L3"/>
<dbReference type="EMBL" id="REGN01007132">
    <property type="protein sequence ID" value="RNA07184.1"/>
    <property type="molecule type" value="Genomic_DNA"/>
</dbReference>
<dbReference type="Proteomes" id="UP000276133">
    <property type="component" value="Unassembled WGS sequence"/>
</dbReference>
<evidence type="ECO:0000313" key="1">
    <source>
        <dbReference type="EMBL" id="RNA07184.1"/>
    </source>
</evidence>
<reference evidence="1 2" key="1">
    <citation type="journal article" date="2018" name="Sci. Rep.">
        <title>Genomic signatures of local adaptation to the degree of environmental predictability in rotifers.</title>
        <authorList>
            <person name="Franch-Gras L."/>
            <person name="Hahn C."/>
            <person name="Garcia-Roger E.M."/>
            <person name="Carmona M.J."/>
            <person name="Serra M."/>
            <person name="Gomez A."/>
        </authorList>
    </citation>
    <scope>NUCLEOTIDE SEQUENCE [LARGE SCALE GENOMIC DNA]</scope>
    <source>
        <strain evidence="1">HYR1</strain>
    </source>
</reference>
<proteinExistence type="predicted"/>
<comment type="caution">
    <text evidence="1">The sequence shown here is derived from an EMBL/GenBank/DDBJ whole genome shotgun (WGS) entry which is preliminary data.</text>
</comment>
<name>A0A3M7Q7L3_BRAPC</name>
<protein>
    <submittedName>
        <fullName evidence="1">Uncharacterized protein</fullName>
    </submittedName>
</protein>
<keyword evidence="2" id="KW-1185">Reference proteome</keyword>
<sequence>MKIKKNQPVNLEGVMLMLFYLESKFIQISIRYYQYNYLKLFLFVPQKYILAVDELQANFPKSI</sequence>
<gene>
    <name evidence="1" type="ORF">BpHYR1_004297</name>
</gene>